<protein>
    <submittedName>
        <fullName evidence="1">Uncharacterized protein</fullName>
    </submittedName>
</protein>
<sequence length="150" mass="16973">MNDGDIIVHSAGRLKAESEEERGARWNRHNRTDSVISYWELLQPPSDQGNVSFTRQWDVIPWNYSMTSKAALFQNQPITERVRTGCITRHGTLLNDFKSCPVSESANHRAGQNRLQPAFTQSEADLTWMSAVYHAVGDQRLVVIPPHSAL</sequence>
<organism evidence="1 2">
    <name type="scientific">Opisthorchis viverrini</name>
    <name type="common">Southeast Asian liver fluke</name>
    <dbReference type="NCBI Taxonomy" id="6198"/>
    <lineage>
        <taxon>Eukaryota</taxon>
        <taxon>Metazoa</taxon>
        <taxon>Spiralia</taxon>
        <taxon>Lophotrochozoa</taxon>
        <taxon>Platyhelminthes</taxon>
        <taxon>Trematoda</taxon>
        <taxon>Digenea</taxon>
        <taxon>Opisthorchiida</taxon>
        <taxon>Opisthorchiata</taxon>
        <taxon>Opisthorchiidae</taxon>
        <taxon>Opisthorchis</taxon>
    </lineage>
</organism>
<dbReference type="GeneID" id="20321406"/>
<evidence type="ECO:0000313" key="2">
    <source>
        <dbReference type="Proteomes" id="UP000054324"/>
    </source>
</evidence>
<dbReference type="EMBL" id="KL596781">
    <property type="protein sequence ID" value="KER25286.1"/>
    <property type="molecule type" value="Genomic_DNA"/>
</dbReference>
<evidence type="ECO:0000313" key="1">
    <source>
        <dbReference type="EMBL" id="KER25286.1"/>
    </source>
</evidence>
<dbReference type="RefSeq" id="XP_009170956.1">
    <property type="nucleotide sequence ID" value="XM_009172692.1"/>
</dbReference>
<gene>
    <name evidence="1" type="ORF">T265_07227</name>
</gene>
<dbReference type="Proteomes" id="UP000054324">
    <property type="component" value="Unassembled WGS sequence"/>
</dbReference>
<reference evidence="1 2" key="1">
    <citation type="submission" date="2013-11" db="EMBL/GenBank/DDBJ databases">
        <title>Opisthorchis viverrini - life in the bile duct.</title>
        <authorList>
            <person name="Young N.D."/>
            <person name="Nagarajan N."/>
            <person name="Lin S.J."/>
            <person name="Korhonen P.K."/>
            <person name="Jex A.R."/>
            <person name="Hall R.S."/>
            <person name="Safavi-Hemami H."/>
            <person name="Kaewkong W."/>
            <person name="Bertrand D."/>
            <person name="Gao S."/>
            <person name="Seet Q."/>
            <person name="Wongkham S."/>
            <person name="Teh B.T."/>
            <person name="Wongkham C."/>
            <person name="Intapan P.M."/>
            <person name="Maleewong W."/>
            <person name="Yang X."/>
            <person name="Hu M."/>
            <person name="Wang Z."/>
            <person name="Hofmann A."/>
            <person name="Sternberg P.W."/>
            <person name="Tan P."/>
            <person name="Wang J."/>
            <person name="Gasser R.B."/>
        </authorList>
    </citation>
    <scope>NUCLEOTIDE SEQUENCE [LARGE SCALE GENOMIC DNA]</scope>
</reference>
<accession>A0A074ZDB6</accession>
<name>A0A074ZDB6_OPIVI</name>
<dbReference type="AlphaFoldDB" id="A0A074ZDB6"/>
<keyword evidence="2" id="KW-1185">Reference proteome</keyword>
<dbReference type="CTD" id="20321406"/>
<proteinExistence type="predicted"/>
<dbReference type="KEGG" id="ovi:T265_07227"/>